<gene>
    <name evidence="1" type="ORF">BXP70_09215</name>
</gene>
<evidence type="ECO:0000313" key="2">
    <source>
        <dbReference type="Proteomes" id="UP000194873"/>
    </source>
</evidence>
<dbReference type="Pfam" id="PF18944">
    <property type="entry name" value="DUF5691"/>
    <property type="match status" value="1"/>
</dbReference>
<proteinExistence type="predicted"/>
<accession>A0A243WGM1</accession>
<reference evidence="1 2" key="1">
    <citation type="submission" date="2017-01" db="EMBL/GenBank/DDBJ databases">
        <title>A new Hymenobacter.</title>
        <authorList>
            <person name="Liang Y."/>
            <person name="Feng F."/>
        </authorList>
    </citation>
    <scope>NUCLEOTIDE SEQUENCE [LARGE SCALE GENOMIC DNA]</scope>
    <source>
        <strain evidence="1">MIMBbqt21</strain>
    </source>
</reference>
<dbReference type="AlphaFoldDB" id="A0A243WGM1"/>
<dbReference type="Proteomes" id="UP000194873">
    <property type="component" value="Unassembled WGS sequence"/>
</dbReference>
<dbReference type="OrthoDB" id="262508at2"/>
<comment type="caution">
    <text evidence="1">The sequence shown here is derived from an EMBL/GenBank/DDBJ whole genome shotgun (WGS) entry which is preliminary data.</text>
</comment>
<organism evidence="1 2">
    <name type="scientific">Hymenobacter crusticola</name>
    <dbReference type="NCBI Taxonomy" id="1770526"/>
    <lineage>
        <taxon>Bacteria</taxon>
        <taxon>Pseudomonadati</taxon>
        <taxon>Bacteroidota</taxon>
        <taxon>Cytophagia</taxon>
        <taxon>Cytophagales</taxon>
        <taxon>Hymenobacteraceae</taxon>
        <taxon>Hymenobacter</taxon>
    </lineage>
</organism>
<dbReference type="RefSeq" id="WP_086593725.1">
    <property type="nucleotide sequence ID" value="NZ_MTSE01000003.1"/>
</dbReference>
<name>A0A243WGM1_9BACT</name>
<protein>
    <submittedName>
        <fullName evidence="1">Uncharacterized protein</fullName>
    </submittedName>
</protein>
<keyword evidence="2" id="KW-1185">Reference proteome</keyword>
<dbReference type="InterPro" id="IPR043746">
    <property type="entry name" value="DUF5691"/>
</dbReference>
<dbReference type="EMBL" id="MTSE01000003">
    <property type="protein sequence ID" value="OUJ74916.1"/>
    <property type="molecule type" value="Genomic_DNA"/>
</dbReference>
<evidence type="ECO:0000313" key="1">
    <source>
        <dbReference type="EMBL" id="OUJ74916.1"/>
    </source>
</evidence>
<sequence>MNLQTDWQQLLRVALLGTRQSGETVPSLADLPAPEAVEKHALLAAGSLGLVRKAGLKALDATAPDVSPAPPETIPTLGLNGREALGQLLNDRYPAMLADYLVSLAQAGRRVPHQQLVPLLNYARTRPELHAPTAAVLGQRGLWLVRLNSEWQPLLASAATPDAADWETGKLRQRQNYLQALHRQDPDQARALLAATLAQEPAKTQAALLAALAPALSAADAPLLEQYLGSKSKEVRQTVALLLVRTPGNALVERLWQRAVPYLELKKPLLGRKKLEGSLPDTWSAEWQADGIEQKDNRYAGEKAAWLGQLLSLIPPERWSAHWNIAPTDLLELATDKEWASLLLPAWKQGLLLHRSEAWALAYLRLQLTHDSMPFLTATDATEVVGLAQVTQLLMAHLPRHPRFTQPEARWESLLLDLPGPWPEALTHKALEIIENTLTVAPSNQQYLLTYRLTQLLRHMQLVVPPSEYARCATTLRSLGQLDSSVNTAAEQFLSALYFRQQLHETLTESPAPDS</sequence>